<keyword evidence="1" id="KW-0472">Membrane</keyword>
<dbReference type="PANTHER" id="PTHR37312">
    <property type="entry name" value="MEMBRANE-BOUND ACYLTRANSFERASE YKRP-RELATED"/>
    <property type="match status" value="1"/>
</dbReference>
<feature type="transmembrane region" description="Helical" evidence="1">
    <location>
        <begin position="45"/>
        <end position="70"/>
    </location>
</feature>
<dbReference type="InterPro" id="IPR052734">
    <property type="entry name" value="Nod_factor_acetyltransferase"/>
</dbReference>
<protein>
    <submittedName>
        <fullName evidence="3">Acyltransferase</fullName>
    </submittedName>
</protein>
<dbReference type="GO" id="GO:0016747">
    <property type="term" value="F:acyltransferase activity, transferring groups other than amino-acyl groups"/>
    <property type="evidence" value="ECO:0007669"/>
    <property type="project" value="InterPro"/>
</dbReference>
<feature type="transmembrane region" description="Helical" evidence="1">
    <location>
        <begin position="12"/>
        <end position="33"/>
    </location>
</feature>
<proteinExistence type="predicted"/>
<feature type="transmembrane region" description="Helical" evidence="1">
    <location>
        <begin position="154"/>
        <end position="172"/>
    </location>
</feature>
<evidence type="ECO:0000313" key="4">
    <source>
        <dbReference type="Proteomes" id="UP000824049"/>
    </source>
</evidence>
<evidence type="ECO:0000313" key="3">
    <source>
        <dbReference type="EMBL" id="HIZ38303.1"/>
    </source>
</evidence>
<organism evidence="3 4">
    <name type="scientific">Candidatus Anaerobutyricum stercoris</name>
    <dbReference type="NCBI Taxonomy" id="2838457"/>
    <lineage>
        <taxon>Bacteria</taxon>
        <taxon>Bacillati</taxon>
        <taxon>Bacillota</taxon>
        <taxon>Clostridia</taxon>
        <taxon>Lachnospirales</taxon>
        <taxon>Lachnospiraceae</taxon>
        <taxon>Anaerobutyricum</taxon>
    </lineage>
</organism>
<dbReference type="PANTHER" id="PTHR37312:SF1">
    <property type="entry name" value="MEMBRANE-BOUND ACYLTRANSFERASE YKRP-RELATED"/>
    <property type="match status" value="1"/>
</dbReference>
<evidence type="ECO:0000256" key="1">
    <source>
        <dbReference type="SAM" id="Phobius"/>
    </source>
</evidence>
<keyword evidence="3" id="KW-0808">Transferase</keyword>
<feature type="transmembrane region" description="Helical" evidence="1">
    <location>
        <begin position="131"/>
        <end position="149"/>
    </location>
</feature>
<evidence type="ECO:0000259" key="2">
    <source>
        <dbReference type="Pfam" id="PF01757"/>
    </source>
</evidence>
<accession>A0A9D2J6E5</accession>
<dbReference type="EMBL" id="DXBR01000001">
    <property type="protein sequence ID" value="HIZ38303.1"/>
    <property type="molecule type" value="Genomic_DNA"/>
</dbReference>
<keyword evidence="3" id="KW-0012">Acyltransferase</keyword>
<reference evidence="3" key="1">
    <citation type="journal article" date="2021" name="PeerJ">
        <title>Extensive microbial diversity within the chicken gut microbiome revealed by metagenomics and culture.</title>
        <authorList>
            <person name="Gilroy R."/>
            <person name="Ravi A."/>
            <person name="Getino M."/>
            <person name="Pursley I."/>
            <person name="Horton D.L."/>
            <person name="Alikhan N.F."/>
            <person name="Baker D."/>
            <person name="Gharbi K."/>
            <person name="Hall N."/>
            <person name="Watson M."/>
            <person name="Adriaenssens E.M."/>
            <person name="Foster-Nyarko E."/>
            <person name="Jarju S."/>
            <person name="Secka A."/>
            <person name="Antonio M."/>
            <person name="Oren A."/>
            <person name="Chaudhuri R.R."/>
            <person name="La Ragione R."/>
            <person name="Hildebrand F."/>
            <person name="Pallen M.J."/>
        </authorList>
    </citation>
    <scope>NUCLEOTIDE SEQUENCE</scope>
    <source>
        <strain evidence="3">CHK179-28034</strain>
    </source>
</reference>
<feature type="domain" description="Acyltransferase 3" evidence="2">
    <location>
        <begin position="15"/>
        <end position="309"/>
    </location>
</feature>
<feature type="transmembrane region" description="Helical" evidence="1">
    <location>
        <begin position="293"/>
        <end position="315"/>
    </location>
</feature>
<reference evidence="3" key="2">
    <citation type="submission" date="2021-04" db="EMBL/GenBank/DDBJ databases">
        <authorList>
            <person name="Gilroy R."/>
        </authorList>
    </citation>
    <scope>NUCLEOTIDE SEQUENCE</scope>
    <source>
        <strain evidence="3">CHK179-28034</strain>
    </source>
</reference>
<name>A0A9D2J6E5_9FIRM</name>
<sequence length="329" mass="37815">MMENMTQQNRKYFDEITIARGIGILLVVLGHALKQTGVTNTAVDVLIEVIYSFHMPLFFVLSGFVSVRILQYTKAEEYIRYIKSRMLRLLLPYFVMGILYMPLKYFLSRFARNPYDFSAAWKLVIGINPNTTMWFLYTLFWVSVTALFFVKRRVLLPMLALSFILSAAAFSFDWGIRTPKYLFFFILGLCIREHYEEFLHWKEKKWCVALAAALFLGCNAALYGGFSAAEFITSVTGSILCIILSLWFGTFTGGLAAGLKTLGESSMDIYILSDPVQTVLRLLLWNILHIPNILVVILCFLLGVAGSFMSARYILRRFWIFRLLLFGEK</sequence>
<keyword evidence="1" id="KW-0812">Transmembrane</keyword>
<dbReference type="Proteomes" id="UP000824049">
    <property type="component" value="Unassembled WGS sequence"/>
</dbReference>
<keyword evidence="1" id="KW-1133">Transmembrane helix</keyword>
<feature type="transmembrane region" description="Helical" evidence="1">
    <location>
        <begin position="207"/>
        <end position="226"/>
    </location>
</feature>
<gene>
    <name evidence="3" type="ORF">H9968_00015</name>
</gene>
<dbReference type="AlphaFoldDB" id="A0A9D2J6E5"/>
<dbReference type="Pfam" id="PF01757">
    <property type="entry name" value="Acyl_transf_3"/>
    <property type="match status" value="1"/>
</dbReference>
<feature type="transmembrane region" description="Helical" evidence="1">
    <location>
        <begin position="90"/>
        <end position="111"/>
    </location>
</feature>
<feature type="transmembrane region" description="Helical" evidence="1">
    <location>
        <begin position="232"/>
        <end position="257"/>
    </location>
</feature>
<comment type="caution">
    <text evidence="3">The sequence shown here is derived from an EMBL/GenBank/DDBJ whole genome shotgun (WGS) entry which is preliminary data.</text>
</comment>
<dbReference type="InterPro" id="IPR002656">
    <property type="entry name" value="Acyl_transf_3_dom"/>
</dbReference>